<accession>A0A9W8A393</accession>
<dbReference type="AlphaFoldDB" id="A0A9W8A393"/>
<keyword evidence="2" id="KW-1185">Reference proteome</keyword>
<name>A0A9W8A393_9FUNG</name>
<proteinExistence type="predicted"/>
<dbReference type="EMBL" id="JANBPU010000040">
    <property type="protein sequence ID" value="KAJ1918670.1"/>
    <property type="molecule type" value="Genomic_DNA"/>
</dbReference>
<sequence>MVLGIGNYVLKRRKRRKEEALLYSDFGGQLSRASTIAVPMEPAHLPQRDMRRCDSTETLADHRNVTNVYPGWYNS</sequence>
<comment type="caution">
    <text evidence="1">The sequence shown here is derived from an EMBL/GenBank/DDBJ whole genome shotgun (WGS) entry which is preliminary data.</text>
</comment>
<protein>
    <submittedName>
        <fullName evidence="1">Uncharacterized protein</fullName>
    </submittedName>
</protein>
<dbReference type="Proteomes" id="UP001150538">
    <property type="component" value="Unassembled WGS sequence"/>
</dbReference>
<organism evidence="1 2">
    <name type="scientific">Mycoemilia scoparia</name>
    <dbReference type="NCBI Taxonomy" id="417184"/>
    <lineage>
        <taxon>Eukaryota</taxon>
        <taxon>Fungi</taxon>
        <taxon>Fungi incertae sedis</taxon>
        <taxon>Zoopagomycota</taxon>
        <taxon>Kickxellomycotina</taxon>
        <taxon>Kickxellomycetes</taxon>
        <taxon>Kickxellales</taxon>
        <taxon>Kickxellaceae</taxon>
        <taxon>Mycoemilia</taxon>
    </lineage>
</organism>
<reference evidence="1" key="1">
    <citation type="submission" date="2022-07" db="EMBL/GenBank/DDBJ databases">
        <title>Phylogenomic reconstructions and comparative analyses of Kickxellomycotina fungi.</title>
        <authorList>
            <person name="Reynolds N.K."/>
            <person name="Stajich J.E."/>
            <person name="Barry K."/>
            <person name="Grigoriev I.V."/>
            <person name="Crous P."/>
            <person name="Smith M.E."/>
        </authorList>
    </citation>
    <scope>NUCLEOTIDE SEQUENCE</scope>
    <source>
        <strain evidence="1">NBRC 100468</strain>
    </source>
</reference>
<gene>
    <name evidence="1" type="ORF">H4219_002473</name>
</gene>
<evidence type="ECO:0000313" key="1">
    <source>
        <dbReference type="EMBL" id="KAJ1918670.1"/>
    </source>
</evidence>
<evidence type="ECO:0000313" key="2">
    <source>
        <dbReference type="Proteomes" id="UP001150538"/>
    </source>
</evidence>